<reference evidence="1 2" key="1">
    <citation type="submission" date="2019-08" db="EMBL/GenBank/DDBJ databases">
        <authorList>
            <person name="Luo N."/>
        </authorList>
    </citation>
    <scope>NUCLEOTIDE SEQUENCE [LARGE SCALE GENOMIC DNA]</scope>
    <source>
        <strain evidence="1 2">NCIMB 9442</strain>
    </source>
</reference>
<keyword evidence="2" id="KW-1185">Reference proteome</keyword>
<dbReference type="Proteomes" id="UP001194469">
    <property type="component" value="Unassembled WGS sequence"/>
</dbReference>
<organism evidence="1 2">
    <name type="scientific">Nitratidesulfovibrio oxamicus</name>
    <dbReference type="NCBI Taxonomy" id="32016"/>
    <lineage>
        <taxon>Bacteria</taxon>
        <taxon>Pseudomonadati</taxon>
        <taxon>Thermodesulfobacteriota</taxon>
        <taxon>Desulfovibrionia</taxon>
        <taxon>Desulfovibrionales</taxon>
        <taxon>Desulfovibrionaceae</taxon>
        <taxon>Nitratidesulfovibrio</taxon>
    </lineage>
</organism>
<dbReference type="EMBL" id="VRYY01000505">
    <property type="protein sequence ID" value="MBG3878208.1"/>
    <property type="molecule type" value="Genomic_DNA"/>
</dbReference>
<comment type="caution">
    <text evidence="1">The sequence shown here is derived from an EMBL/GenBank/DDBJ whole genome shotgun (WGS) entry which is preliminary data.</text>
</comment>
<gene>
    <name evidence="1" type="ORF">FVW20_14610</name>
</gene>
<protein>
    <submittedName>
        <fullName evidence="1">Uncharacterized protein</fullName>
    </submittedName>
</protein>
<feature type="non-terminal residue" evidence="1">
    <location>
        <position position="129"/>
    </location>
</feature>
<proteinExistence type="predicted"/>
<dbReference type="RefSeq" id="WP_196610183.1">
    <property type="nucleotide sequence ID" value="NZ_VRYY01000505.1"/>
</dbReference>
<accession>A0ABS0J6Z3</accession>
<evidence type="ECO:0000313" key="2">
    <source>
        <dbReference type="Proteomes" id="UP001194469"/>
    </source>
</evidence>
<name>A0ABS0J6Z3_9BACT</name>
<evidence type="ECO:0000313" key="1">
    <source>
        <dbReference type="EMBL" id="MBG3878208.1"/>
    </source>
</evidence>
<sequence>MTRSPQGAAGRGTAPATAPVALHLPASGQVLHFDANADSRFALGFPTDAAALERNGDDLVFSFPEGGRIVLSGFFEGSNADLLPEFSLPEGGTVSGYDFLAALEPDLLPAAGPGAGAGAAGGGVGDYSD</sequence>